<proteinExistence type="predicted"/>
<name>A0A482JDK7_9CAUD</name>
<sequence length="128" mass="14219">MSTDISGTFDFGGRPYHLLGYTDPEGVQRAVVTDGDEMWSPVASDGGQWVAICDGCPTTWNADYGYHKKLEWAFPGTEEGRQMAEDFAVRHHGLQGHKVNVVTRTEFTFKLYGDDNPALSYLLPDGDQ</sequence>
<keyword evidence="2" id="KW-1185">Reference proteome</keyword>
<reference evidence="1 2" key="1">
    <citation type="submission" date="2019-02" db="EMBL/GenBank/DDBJ databases">
        <authorList>
            <person name="Kanzanas C."/>
            <person name="Smith M.A."/>
            <person name="Zack K.M."/>
            <person name="Garlena R.A."/>
            <person name="Russell D.A."/>
            <person name="Pope W.H."/>
            <person name="Jacobs-Sera D."/>
            <person name="Hatfull G.F."/>
        </authorList>
    </citation>
    <scope>NUCLEOTIDE SEQUENCE [LARGE SCALE GENOMIC DNA]</scope>
</reference>
<protein>
    <submittedName>
        <fullName evidence="1">Uncharacterized protein</fullName>
    </submittedName>
</protein>
<dbReference type="EMBL" id="MK494099">
    <property type="protein sequence ID" value="QBP29726.1"/>
    <property type="molecule type" value="Genomic_DNA"/>
</dbReference>
<dbReference type="Proteomes" id="UP000294565">
    <property type="component" value="Segment"/>
</dbReference>
<dbReference type="KEGG" id="vg:63743061"/>
<dbReference type="GeneID" id="63743061"/>
<organism evidence="1 2">
    <name type="scientific">Mycobacterium phage Typha</name>
    <dbReference type="NCBI Taxonomy" id="2517971"/>
    <lineage>
        <taxon>Viruses</taxon>
        <taxon>Duplodnaviria</taxon>
        <taxon>Heunggongvirae</taxon>
        <taxon>Uroviricota</taxon>
        <taxon>Caudoviricetes</taxon>
        <taxon>Typhavirus</taxon>
        <taxon>Typhavirus typha</taxon>
    </lineage>
</organism>
<gene>
    <name evidence="1" type="primary">71</name>
    <name evidence="1" type="ORF">SEA_TYPHA_71</name>
</gene>
<evidence type="ECO:0000313" key="2">
    <source>
        <dbReference type="Proteomes" id="UP000294565"/>
    </source>
</evidence>
<evidence type="ECO:0000313" key="1">
    <source>
        <dbReference type="EMBL" id="QBP29726.1"/>
    </source>
</evidence>
<accession>A0A482JDK7</accession>
<dbReference type="RefSeq" id="YP_010049738.1">
    <property type="nucleotide sequence ID" value="NC_054393.1"/>
</dbReference>